<dbReference type="EMBL" id="CP063374">
    <property type="protein sequence ID" value="QOV47905.1"/>
    <property type="molecule type" value="Genomic_DNA"/>
</dbReference>
<dbReference type="RefSeq" id="WP_189697745.1">
    <property type="nucleotide sequence ID" value="NZ_BMTA01000005.1"/>
</dbReference>
<dbReference type="KEGG" id="schf:IPT68_01465"/>
<gene>
    <name evidence="1" type="ORF">IPT68_01465</name>
</gene>
<sequence length="177" mass="19268">MTTPAPEHATDADPLSPVRAGLLRAAHADADALLTHAEREAAALLDQARAEARAILDEARRQGEADGSDAARDLLVKTRRDARSRTLAARREAYQELRNEAAERVRALRGTDGYTSLRGWLEQRARVLLGPAAEVTEHADGGVVARAPGRRVDLSLTTLADRAVDRVRGEVRSLWEP</sequence>
<evidence type="ECO:0000313" key="2">
    <source>
        <dbReference type="Proteomes" id="UP000594008"/>
    </source>
</evidence>
<reference evidence="1 2" key="1">
    <citation type="submission" date="2020-10" db="EMBL/GenBank/DDBJ databases">
        <title>Streptomyces chromofuscus complate genome analysis.</title>
        <authorList>
            <person name="Anwar N."/>
        </authorList>
    </citation>
    <scope>NUCLEOTIDE SEQUENCE [LARGE SCALE GENOMIC DNA]</scope>
    <source>
        <strain evidence="1 2">DSM 40273</strain>
    </source>
</reference>
<keyword evidence="2" id="KW-1185">Reference proteome</keyword>
<dbReference type="Proteomes" id="UP000594008">
    <property type="component" value="Chromosome"/>
</dbReference>
<name>A0A7M2TIZ5_STRCW</name>
<proteinExistence type="predicted"/>
<protein>
    <submittedName>
        <fullName evidence="1">Uncharacterized protein</fullName>
    </submittedName>
</protein>
<evidence type="ECO:0000313" key="1">
    <source>
        <dbReference type="EMBL" id="QOV47905.1"/>
    </source>
</evidence>
<accession>A0A7M2TIZ5</accession>
<dbReference type="AlphaFoldDB" id="A0A7M2TIZ5"/>
<organism evidence="1 2">
    <name type="scientific">Streptomyces chromofuscus</name>
    <dbReference type="NCBI Taxonomy" id="42881"/>
    <lineage>
        <taxon>Bacteria</taxon>
        <taxon>Bacillati</taxon>
        <taxon>Actinomycetota</taxon>
        <taxon>Actinomycetes</taxon>
        <taxon>Kitasatosporales</taxon>
        <taxon>Streptomycetaceae</taxon>
        <taxon>Streptomyces</taxon>
    </lineage>
</organism>